<protein>
    <submittedName>
        <fullName evidence="1">Uncharacterized protein</fullName>
    </submittedName>
</protein>
<keyword evidence="2" id="KW-1185">Reference proteome</keyword>
<gene>
    <name evidence="1" type="ORF">DPMN_150783</name>
</gene>
<dbReference type="Proteomes" id="UP000828390">
    <property type="component" value="Unassembled WGS sequence"/>
</dbReference>
<dbReference type="AlphaFoldDB" id="A0A9D4FJY2"/>
<reference evidence="1" key="2">
    <citation type="submission" date="2020-11" db="EMBL/GenBank/DDBJ databases">
        <authorList>
            <person name="McCartney M.A."/>
            <person name="Auch B."/>
            <person name="Kono T."/>
            <person name="Mallez S."/>
            <person name="Becker A."/>
            <person name="Gohl D.M."/>
            <person name="Silverstein K.A.T."/>
            <person name="Koren S."/>
            <person name="Bechman K.B."/>
            <person name="Herman A."/>
            <person name="Abrahante J.E."/>
            <person name="Garbe J."/>
        </authorList>
    </citation>
    <scope>NUCLEOTIDE SEQUENCE</scope>
    <source>
        <strain evidence="1">Duluth1</strain>
        <tissue evidence="1">Whole animal</tissue>
    </source>
</reference>
<evidence type="ECO:0000313" key="2">
    <source>
        <dbReference type="Proteomes" id="UP000828390"/>
    </source>
</evidence>
<dbReference type="EMBL" id="JAIWYP010000007">
    <property type="protein sequence ID" value="KAH3797207.1"/>
    <property type="molecule type" value="Genomic_DNA"/>
</dbReference>
<comment type="caution">
    <text evidence="1">The sequence shown here is derived from an EMBL/GenBank/DDBJ whole genome shotgun (WGS) entry which is preliminary data.</text>
</comment>
<evidence type="ECO:0000313" key="1">
    <source>
        <dbReference type="EMBL" id="KAH3797207.1"/>
    </source>
</evidence>
<proteinExistence type="predicted"/>
<organism evidence="1 2">
    <name type="scientific">Dreissena polymorpha</name>
    <name type="common">Zebra mussel</name>
    <name type="synonym">Mytilus polymorpha</name>
    <dbReference type="NCBI Taxonomy" id="45954"/>
    <lineage>
        <taxon>Eukaryota</taxon>
        <taxon>Metazoa</taxon>
        <taxon>Spiralia</taxon>
        <taxon>Lophotrochozoa</taxon>
        <taxon>Mollusca</taxon>
        <taxon>Bivalvia</taxon>
        <taxon>Autobranchia</taxon>
        <taxon>Heteroconchia</taxon>
        <taxon>Euheterodonta</taxon>
        <taxon>Imparidentia</taxon>
        <taxon>Neoheterodontei</taxon>
        <taxon>Myida</taxon>
        <taxon>Dreissenoidea</taxon>
        <taxon>Dreissenidae</taxon>
        <taxon>Dreissena</taxon>
    </lineage>
</organism>
<sequence>MYHIRFCTKYGPTVLTGGFHLEAKIEFCELASNQKPCAFGYPVLTTKGQGPLSFELATPMSCRCARPLVAQASWEKGAYFYTQYGCGQVYVGVCKPIHFSSIA</sequence>
<reference evidence="1" key="1">
    <citation type="journal article" date="2019" name="bioRxiv">
        <title>The Genome of the Zebra Mussel, Dreissena polymorpha: A Resource for Invasive Species Research.</title>
        <authorList>
            <person name="McCartney M.A."/>
            <person name="Auch B."/>
            <person name="Kono T."/>
            <person name="Mallez S."/>
            <person name="Zhang Y."/>
            <person name="Obille A."/>
            <person name="Becker A."/>
            <person name="Abrahante J.E."/>
            <person name="Garbe J."/>
            <person name="Badalamenti J.P."/>
            <person name="Herman A."/>
            <person name="Mangelson H."/>
            <person name="Liachko I."/>
            <person name="Sullivan S."/>
            <person name="Sone E.D."/>
            <person name="Koren S."/>
            <person name="Silverstein K.A.T."/>
            <person name="Beckman K.B."/>
            <person name="Gohl D.M."/>
        </authorList>
    </citation>
    <scope>NUCLEOTIDE SEQUENCE</scope>
    <source>
        <strain evidence="1">Duluth1</strain>
        <tissue evidence="1">Whole animal</tissue>
    </source>
</reference>
<name>A0A9D4FJY2_DREPO</name>
<accession>A0A9D4FJY2</accession>